<dbReference type="Proteomes" id="UP000481033">
    <property type="component" value="Unassembled WGS sequence"/>
</dbReference>
<keyword evidence="1" id="KW-0472">Membrane</keyword>
<evidence type="ECO:0000256" key="1">
    <source>
        <dbReference type="SAM" id="Phobius"/>
    </source>
</evidence>
<gene>
    <name evidence="2" type="ORF">DXZ20_21115</name>
</gene>
<protein>
    <submittedName>
        <fullName evidence="2">Uncharacterized protein</fullName>
    </submittedName>
</protein>
<dbReference type="EMBL" id="QXHD01000004">
    <property type="protein sequence ID" value="NEZ58100.1"/>
    <property type="molecule type" value="Genomic_DNA"/>
</dbReference>
<keyword evidence="1" id="KW-0812">Transmembrane</keyword>
<reference evidence="2 3" key="1">
    <citation type="journal article" date="2020" name="Microb. Ecol.">
        <title>Ecogenomics of the Marine Benthic Filamentous Cyanobacterium Adonisia.</title>
        <authorList>
            <person name="Walter J.M."/>
            <person name="Coutinho F.H."/>
            <person name="Leomil L."/>
            <person name="Hargreaves P.I."/>
            <person name="Campeao M.E."/>
            <person name="Vieira V.V."/>
            <person name="Silva B.S."/>
            <person name="Fistarol G.O."/>
            <person name="Salomon P.S."/>
            <person name="Sawabe T."/>
            <person name="Mino S."/>
            <person name="Hosokawa M."/>
            <person name="Miyashita H."/>
            <person name="Maruyama F."/>
            <person name="van Verk M.C."/>
            <person name="Dutilh B.E."/>
            <person name="Thompson C.C."/>
            <person name="Thompson F.L."/>
        </authorList>
    </citation>
    <scope>NUCLEOTIDE SEQUENCE [LARGE SCALE GENOMIC DNA]</scope>
    <source>
        <strain evidence="2 3">CCMR0081</strain>
    </source>
</reference>
<proteinExistence type="predicted"/>
<organism evidence="2 3">
    <name type="scientific">Adonisia turfae CCMR0081</name>
    <dbReference type="NCBI Taxonomy" id="2292702"/>
    <lineage>
        <taxon>Bacteria</taxon>
        <taxon>Bacillati</taxon>
        <taxon>Cyanobacteriota</taxon>
        <taxon>Adonisia</taxon>
        <taxon>Adonisia turfae</taxon>
    </lineage>
</organism>
<dbReference type="AlphaFoldDB" id="A0A6M0RQF2"/>
<evidence type="ECO:0000313" key="3">
    <source>
        <dbReference type="Proteomes" id="UP000481033"/>
    </source>
</evidence>
<feature type="transmembrane region" description="Helical" evidence="1">
    <location>
        <begin position="33"/>
        <end position="52"/>
    </location>
</feature>
<accession>A0A6M0RQF2</accession>
<comment type="caution">
    <text evidence="2">The sequence shown here is derived from an EMBL/GenBank/DDBJ whole genome shotgun (WGS) entry which is preliminary data.</text>
</comment>
<sequence length="176" mass="20087">MKRFLVWSMVALPPTLLILLSLKPLEIHSIRFLGFFAAAFVAILIMALRIIPDLQSQKRFRQQAAVSLIMVVSIIVFNWPLRIAYGFSRPAFDQVAAQVMTGETLETPRRIGWFRIERIEAPGPAANGIDDQGLRLWTGVHPHGNTGFVQASPDNLRFNLWSHFRLDETWQFISED</sequence>
<feature type="transmembrane region" description="Helical" evidence="1">
    <location>
        <begin position="64"/>
        <end position="81"/>
    </location>
</feature>
<keyword evidence="1" id="KW-1133">Transmembrane helix</keyword>
<name>A0A6M0RQF2_9CYAN</name>
<evidence type="ECO:0000313" key="2">
    <source>
        <dbReference type="EMBL" id="NEZ58100.1"/>
    </source>
</evidence>
<keyword evidence="3" id="KW-1185">Reference proteome</keyword>
<dbReference type="RefSeq" id="WP_163700398.1">
    <property type="nucleotide sequence ID" value="NZ_QXHD01000004.1"/>
</dbReference>